<dbReference type="GeneID" id="78477574"/>
<dbReference type="AlphaFoldDB" id="A0A140DTC8"/>
<name>A0A140DTC8_9FIRM</name>
<dbReference type="KEGG" id="fro:AALO17_07710"/>
<evidence type="ECO:0000256" key="1">
    <source>
        <dbReference type="SAM" id="Phobius"/>
    </source>
</evidence>
<dbReference type="EMBL" id="MPJZ01000035">
    <property type="protein sequence ID" value="OLU46117.1"/>
    <property type="molecule type" value="Genomic_DNA"/>
</dbReference>
<keyword evidence="4" id="KW-1185">Reference proteome</keyword>
<dbReference type="Pfam" id="PF09527">
    <property type="entry name" value="ATPase_gene1"/>
    <property type="match status" value="1"/>
</dbReference>
<dbReference type="InterPro" id="IPR032820">
    <property type="entry name" value="ATPase_put"/>
</dbReference>
<reference evidence="3 5" key="2">
    <citation type="submission" date="2016-11" db="EMBL/GenBank/DDBJ databases">
        <title>Description of two novel members of the family Erysipelotrichaceae: Ileibacterium lipovorans gen. nov., sp. nov. and Dubosiella newyorkensis, gen. nov., sp. nov.</title>
        <authorList>
            <person name="Cox L.M."/>
            <person name="Sohn J."/>
            <person name="Tyrrell K.L."/>
            <person name="Citron D.M."/>
            <person name="Lawson P.A."/>
            <person name="Patel N.B."/>
            <person name="Iizumi T."/>
            <person name="Perez-Perez G.I."/>
            <person name="Goldstein E.J."/>
            <person name="Blaser M.J."/>
        </authorList>
    </citation>
    <scope>NUCLEOTIDE SEQUENCE [LARGE SCALE GENOMIC DNA]</scope>
    <source>
        <strain evidence="3 5">NYU-BL-K8</strain>
    </source>
</reference>
<feature type="transmembrane region" description="Helical" evidence="1">
    <location>
        <begin position="30"/>
        <end position="52"/>
    </location>
</feature>
<keyword evidence="1" id="KW-1133">Transmembrane helix</keyword>
<dbReference type="STRING" id="1702221.AALO17_07710"/>
<accession>A0A140DTC8</accession>
<organism evidence="2 4">
    <name type="scientific">Faecalibaculum rodentium</name>
    <dbReference type="NCBI Taxonomy" id="1702221"/>
    <lineage>
        <taxon>Bacteria</taxon>
        <taxon>Bacillati</taxon>
        <taxon>Bacillota</taxon>
        <taxon>Erysipelotrichia</taxon>
        <taxon>Erysipelotrichales</taxon>
        <taxon>Erysipelotrichaceae</taxon>
        <taxon>Faecalibaculum</taxon>
    </lineage>
</organism>
<dbReference type="OrthoDB" id="1770405at2"/>
<gene>
    <name evidence="2" type="ORF">AALO17_07710</name>
    <name evidence="3" type="ORF">BO223_02745</name>
</gene>
<keyword evidence="1" id="KW-0812">Transmembrane</keyword>
<proteinExistence type="predicted"/>
<evidence type="ECO:0000313" key="4">
    <source>
        <dbReference type="Proteomes" id="UP000069771"/>
    </source>
</evidence>
<dbReference type="EMBL" id="CP011391">
    <property type="protein sequence ID" value="AMK53905.1"/>
    <property type="molecule type" value="Genomic_DNA"/>
</dbReference>
<dbReference type="RefSeq" id="WP_067555641.1">
    <property type="nucleotide sequence ID" value="NZ_CAJTBG010000016.1"/>
</dbReference>
<keyword evidence="1" id="KW-0472">Membrane</keyword>
<evidence type="ECO:0000313" key="5">
    <source>
        <dbReference type="Proteomes" id="UP000186758"/>
    </source>
</evidence>
<evidence type="ECO:0000313" key="2">
    <source>
        <dbReference type="EMBL" id="AMK53905.1"/>
    </source>
</evidence>
<reference evidence="2 4" key="1">
    <citation type="journal article" date="2016" name="Gut Pathog.">
        <title>Whole genome sequencing of "Faecalibaculum rodentium" ALO17, isolated from C57BL/6J laboratory mouse feces.</title>
        <authorList>
            <person name="Lim S."/>
            <person name="Chang D.H."/>
            <person name="Ahn S."/>
            <person name="Kim B.C."/>
        </authorList>
    </citation>
    <scope>NUCLEOTIDE SEQUENCE [LARGE SCALE GENOMIC DNA]</scope>
    <source>
        <strain evidence="2 4">Alo17</strain>
    </source>
</reference>
<dbReference type="Proteomes" id="UP000069771">
    <property type="component" value="Chromosome"/>
</dbReference>
<feature type="transmembrane region" description="Helical" evidence="1">
    <location>
        <begin position="7"/>
        <end position="24"/>
    </location>
</feature>
<evidence type="ECO:0000313" key="3">
    <source>
        <dbReference type="EMBL" id="OLU46117.1"/>
    </source>
</evidence>
<protein>
    <submittedName>
        <fullName evidence="2">Uncharacterized protein</fullName>
    </submittedName>
</protein>
<dbReference type="Proteomes" id="UP000186758">
    <property type="component" value="Unassembled WGS sequence"/>
</dbReference>
<sequence>MKPAKFPGFLLANILVALLVGYLLDSWLHTSPVFIVAGVLYAVIGSIILLVWHARQNNG</sequence>